<protein>
    <submittedName>
        <fullName evidence="9">Conserved putative membrane protein</fullName>
    </submittedName>
</protein>
<feature type="transmembrane region" description="Helical" evidence="7">
    <location>
        <begin position="108"/>
        <end position="132"/>
    </location>
</feature>
<dbReference type="GO" id="GO:0050660">
    <property type="term" value="F:flavin adenine dinucleotide binding"/>
    <property type="evidence" value="ECO:0007669"/>
    <property type="project" value="InterPro"/>
</dbReference>
<proteinExistence type="inferred from homology"/>
<dbReference type="PROSITE" id="PS51371">
    <property type="entry name" value="CBS"/>
    <property type="match status" value="2"/>
</dbReference>
<evidence type="ECO:0000259" key="8">
    <source>
        <dbReference type="PROSITE" id="PS51371"/>
    </source>
</evidence>
<dbReference type="InterPro" id="IPR000644">
    <property type="entry name" value="CBS_dom"/>
</dbReference>
<dbReference type="Gene3D" id="3.10.580.10">
    <property type="entry name" value="CBS-domain"/>
    <property type="match status" value="1"/>
</dbReference>
<feature type="transmembrane region" description="Helical" evidence="7">
    <location>
        <begin position="6"/>
        <end position="27"/>
    </location>
</feature>
<dbReference type="PATRIC" id="fig|389348.3.peg.907"/>
<dbReference type="KEGG" id="pnl:PNK_0828"/>
<dbReference type="Pfam" id="PF03471">
    <property type="entry name" value="CorC_HlyC"/>
    <property type="match status" value="1"/>
</dbReference>
<dbReference type="PANTHER" id="PTHR22777">
    <property type="entry name" value="HEMOLYSIN-RELATED"/>
    <property type="match status" value="1"/>
</dbReference>
<evidence type="ECO:0000256" key="2">
    <source>
        <dbReference type="ARBA" id="ARBA00006337"/>
    </source>
</evidence>
<dbReference type="EMBL" id="LN879502">
    <property type="protein sequence ID" value="CUI16453.1"/>
    <property type="molecule type" value="Genomic_DNA"/>
</dbReference>
<dbReference type="FunCoup" id="A0A0U5JEY3">
    <property type="interactions" value="84"/>
</dbReference>
<dbReference type="FunFam" id="3.10.580.10:FF:000002">
    <property type="entry name" value="Magnesium/cobalt efflux protein CorC"/>
    <property type="match status" value="1"/>
</dbReference>
<keyword evidence="5 6" id="KW-0129">CBS domain</keyword>
<dbReference type="SMART" id="SM00116">
    <property type="entry name" value="CBS"/>
    <property type="match status" value="2"/>
</dbReference>
<dbReference type="InterPro" id="IPR046342">
    <property type="entry name" value="CBS_dom_sf"/>
</dbReference>
<feature type="domain" description="CBS" evidence="8">
    <location>
        <begin position="300"/>
        <end position="357"/>
    </location>
</feature>
<dbReference type="GO" id="GO:0005886">
    <property type="term" value="C:plasma membrane"/>
    <property type="evidence" value="ECO:0007669"/>
    <property type="project" value="UniProtKB-SubCell"/>
</dbReference>
<dbReference type="SUPFAM" id="SSF56176">
    <property type="entry name" value="FAD-binding/transporter-associated domain-like"/>
    <property type="match status" value="1"/>
</dbReference>
<dbReference type="Gene3D" id="3.30.465.10">
    <property type="match status" value="1"/>
</dbReference>
<comment type="subcellular location">
    <subcellularLocation>
        <location evidence="1">Cell membrane</location>
        <topology evidence="1">Multi-pass membrane protein</topology>
    </subcellularLocation>
</comment>
<evidence type="ECO:0000256" key="1">
    <source>
        <dbReference type="ARBA" id="ARBA00004651"/>
    </source>
</evidence>
<dbReference type="SUPFAM" id="SSF54631">
    <property type="entry name" value="CBS-domain pair"/>
    <property type="match status" value="1"/>
</dbReference>
<dbReference type="InterPro" id="IPR044751">
    <property type="entry name" value="Ion_transp-like_CBS"/>
</dbReference>
<sequence length="457" mass="52379">MSLNLSITILLLLLIGLFCLTAVNTALRRLHKRDSKKQLSLTGKLFFYRYLHALFFRNQEIEELFFASTLAQNIVRFAYAIFSLSILVQLKLVSWATDPVTQTSFLSINWPAGLLCLVSLFFLFFIVGDYLARIVGSRYPEISIQLCALVSSFFMIAIFPLTFLFLKFSHCFSKTIYFNPLSEKAPEAKQEIIEIIEESNFTATLDPHDKKLIESVMAFKDRIAREVMVPRVDIFSLSHDTTMEEAAVFLHNEGYSRTPVYKHTLDNIIGVLMYKDILAKYMEYARTNDQKILKAPISTLVKNVLYMPETKKISHLLQEFRKKQVHLAIIVDEYGGTEGIVTIEDILEEIVGDIADEYDESEEALYLALPEGGWLVDARMPIFDIEEQFNIEIPQDGDYDTIGGYIFHETGTIPAKGFTLTKPTFELEVVRSNDRRVEKLRIKPINVESEDNDDFSS</sequence>
<name>A0A0U5JEY3_9BACT</name>
<evidence type="ECO:0000313" key="10">
    <source>
        <dbReference type="Proteomes" id="UP000069902"/>
    </source>
</evidence>
<evidence type="ECO:0000256" key="7">
    <source>
        <dbReference type="SAM" id="Phobius"/>
    </source>
</evidence>
<feature type="domain" description="CBS" evidence="8">
    <location>
        <begin position="228"/>
        <end position="290"/>
    </location>
</feature>
<gene>
    <name evidence="9" type="ORF">PNK_0828</name>
</gene>
<accession>A0A0U5JEY3</accession>
<dbReference type="AlphaFoldDB" id="A0A0U5JEY3"/>
<evidence type="ECO:0000256" key="6">
    <source>
        <dbReference type="PROSITE-ProRule" id="PRU00703"/>
    </source>
</evidence>
<comment type="similarity">
    <text evidence="2">Belongs to the UPF0053 family.</text>
</comment>
<feature type="transmembrane region" description="Helical" evidence="7">
    <location>
        <begin position="144"/>
        <end position="166"/>
    </location>
</feature>
<keyword evidence="7" id="KW-0472">Membrane</keyword>
<keyword evidence="3" id="KW-1003">Cell membrane</keyword>
<keyword evidence="7" id="KW-1133">Transmembrane helix</keyword>
<dbReference type="RefSeq" id="WP_059060471.1">
    <property type="nucleotide sequence ID" value="NZ_LN879502.1"/>
</dbReference>
<evidence type="ECO:0000256" key="5">
    <source>
        <dbReference type="ARBA" id="ARBA00023122"/>
    </source>
</evidence>
<feature type="transmembrane region" description="Helical" evidence="7">
    <location>
        <begin position="77"/>
        <end position="96"/>
    </location>
</feature>
<keyword evidence="4" id="KW-0677">Repeat</keyword>
<dbReference type="InterPro" id="IPR016169">
    <property type="entry name" value="FAD-bd_PCMH_sub2"/>
</dbReference>
<evidence type="ECO:0000256" key="4">
    <source>
        <dbReference type="ARBA" id="ARBA00022737"/>
    </source>
</evidence>
<organism evidence="9 10">
    <name type="scientific">Candidatus Protochlamydia naegleriophila</name>
    <dbReference type="NCBI Taxonomy" id="389348"/>
    <lineage>
        <taxon>Bacteria</taxon>
        <taxon>Pseudomonadati</taxon>
        <taxon>Chlamydiota</taxon>
        <taxon>Chlamydiia</taxon>
        <taxon>Parachlamydiales</taxon>
        <taxon>Parachlamydiaceae</taxon>
        <taxon>Candidatus Protochlamydia</taxon>
    </lineage>
</organism>
<dbReference type="Pfam" id="PF00571">
    <property type="entry name" value="CBS"/>
    <property type="match status" value="2"/>
</dbReference>
<dbReference type="InterPro" id="IPR005170">
    <property type="entry name" value="Transptr-assoc_dom"/>
</dbReference>
<keyword evidence="7" id="KW-0812">Transmembrane</keyword>
<dbReference type="SMART" id="SM01091">
    <property type="entry name" value="CorC_HlyC"/>
    <property type="match status" value="1"/>
</dbReference>
<dbReference type="Proteomes" id="UP000069902">
    <property type="component" value="Chromosome cPNK"/>
</dbReference>
<dbReference type="PANTHER" id="PTHR22777:SF32">
    <property type="entry name" value="UPF0053 INNER MEMBRANE PROTEIN YFJD"/>
    <property type="match status" value="1"/>
</dbReference>
<dbReference type="InterPro" id="IPR036318">
    <property type="entry name" value="FAD-bd_PCMH-like_sf"/>
</dbReference>
<dbReference type="CDD" id="cd04590">
    <property type="entry name" value="CBS_pair_CorC_HlyC_assoc"/>
    <property type="match status" value="1"/>
</dbReference>
<dbReference type="InParanoid" id="A0A0U5JEY3"/>
<evidence type="ECO:0000256" key="3">
    <source>
        <dbReference type="ARBA" id="ARBA00022475"/>
    </source>
</evidence>
<evidence type="ECO:0000313" key="9">
    <source>
        <dbReference type="EMBL" id="CUI16453.1"/>
    </source>
</evidence>
<keyword evidence="10" id="KW-1185">Reference proteome</keyword>
<reference evidence="10" key="1">
    <citation type="submission" date="2015-09" db="EMBL/GenBank/DDBJ databases">
        <authorList>
            <person name="Bertelli C."/>
        </authorList>
    </citation>
    <scope>NUCLEOTIDE SEQUENCE [LARGE SCALE GENOMIC DNA]</scope>
    <source>
        <strain evidence="10">KNic</strain>
    </source>
</reference>